<keyword evidence="3" id="KW-1185">Reference proteome</keyword>
<dbReference type="AlphaFoldDB" id="A0A7W6LPV9"/>
<name>A0A7W6LPV9_9SPHN</name>
<comment type="caution">
    <text evidence="2">The sequence shown here is derived from an EMBL/GenBank/DDBJ whole genome shotgun (WGS) entry which is preliminary data.</text>
</comment>
<organism evidence="2 3">
    <name type="scientific">Sphingobium scionense</name>
    <dbReference type="NCBI Taxonomy" id="1404341"/>
    <lineage>
        <taxon>Bacteria</taxon>
        <taxon>Pseudomonadati</taxon>
        <taxon>Pseudomonadota</taxon>
        <taxon>Alphaproteobacteria</taxon>
        <taxon>Sphingomonadales</taxon>
        <taxon>Sphingomonadaceae</taxon>
        <taxon>Sphingobium</taxon>
    </lineage>
</organism>
<dbReference type="Proteomes" id="UP000590524">
    <property type="component" value="Unassembled WGS sequence"/>
</dbReference>
<dbReference type="EMBL" id="JACIEU010000007">
    <property type="protein sequence ID" value="MBB4148293.1"/>
    <property type="molecule type" value="Genomic_DNA"/>
</dbReference>
<feature type="region of interest" description="Disordered" evidence="1">
    <location>
        <begin position="1"/>
        <end position="32"/>
    </location>
</feature>
<sequence>MAFAASGGKGGKNLPGGGNPLPVRGDGGMEMG</sequence>
<accession>A0A7W6LPV9</accession>
<proteinExistence type="predicted"/>
<gene>
    <name evidence="2" type="ORF">GGQ90_002072</name>
</gene>
<reference evidence="2 3" key="1">
    <citation type="submission" date="2020-08" db="EMBL/GenBank/DDBJ databases">
        <title>Genomic Encyclopedia of Type Strains, Phase IV (KMG-IV): sequencing the most valuable type-strain genomes for metagenomic binning, comparative biology and taxonomic classification.</title>
        <authorList>
            <person name="Goeker M."/>
        </authorList>
    </citation>
    <scope>NUCLEOTIDE SEQUENCE [LARGE SCALE GENOMIC DNA]</scope>
    <source>
        <strain evidence="2 3">DSM 19371</strain>
    </source>
</reference>
<feature type="compositionally biased region" description="Gly residues" evidence="1">
    <location>
        <begin position="7"/>
        <end position="32"/>
    </location>
</feature>
<evidence type="ECO:0000256" key="1">
    <source>
        <dbReference type="SAM" id="MobiDB-lite"/>
    </source>
</evidence>
<evidence type="ECO:0000313" key="3">
    <source>
        <dbReference type="Proteomes" id="UP000590524"/>
    </source>
</evidence>
<evidence type="ECO:0000313" key="2">
    <source>
        <dbReference type="EMBL" id="MBB4148293.1"/>
    </source>
</evidence>
<protein>
    <submittedName>
        <fullName evidence="2">Uncharacterized protein</fullName>
    </submittedName>
</protein>